<keyword evidence="4" id="KW-1185">Reference proteome</keyword>
<reference evidence="3" key="2">
    <citation type="submission" date="2018-02" db="UniProtKB">
        <authorList>
            <consortium name="EnsemblPlants"/>
        </authorList>
    </citation>
    <scope>IDENTIFICATION</scope>
    <source>
        <strain evidence="3">Williams 82</strain>
    </source>
</reference>
<evidence type="ECO:0000313" key="4">
    <source>
        <dbReference type="Proteomes" id="UP000008827"/>
    </source>
</evidence>
<evidence type="ECO:0000313" key="2">
    <source>
        <dbReference type="EMBL" id="KRH46079.1"/>
    </source>
</evidence>
<dbReference type="InParanoid" id="A0A0R0J576"/>
<organism evidence="2">
    <name type="scientific">Glycine max</name>
    <name type="common">Soybean</name>
    <name type="synonym">Glycine hispida</name>
    <dbReference type="NCBI Taxonomy" id="3847"/>
    <lineage>
        <taxon>Eukaryota</taxon>
        <taxon>Viridiplantae</taxon>
        <taxon>Streptophyta</taxon>
        <taxon>Embryophyta</taxon>
        <taxon>Tracheophyta</taxon>
        <taxon>Spermatophyta</taxon>
        <taxon>Magnoliopsida</taxon>
        <taxon>eudicotyledons</taxon>
        <taxon>Gunneridae</taxon>
        <taxon>Pentapetalae</taxon>
        <taxon>rosids</taxon>
        <taxon>fabids</taxon>
        <taxon>Fabales</taxon>
        <taxon>Fabaceae</taxon>
        <taxon>Papilionoideae</taxon>
        <taxon>50 kb inversion clade</taxon>
        <taxon>NPAAA clade</taxon>
        <taxon>indigoferoid/millettioid clade</taxon>
        <taxon>Phaseoleae</taxon>
        <taxon>Glycine</taxon>
        <taxon>Glycine subgen. Soja</taxon>
    </lineage>
</organism>
<dbReference type="AlphaFoldDB" id="A0A0R0J576"/>
<name>A0A0R0J576_SOYBN</name>
<evidence type="ECO:0000313" key="3">
    <source>
        <dbReference type="EnsemblPlants" id="KRH46079"/>
    </source>
</evidence>
<evidence type="ECO:0000256" key="1">
    <source>
        <dbReference type="SAM" id="MobiDB-lite"/>
    </source>
</evidence>
<accession>A0A0R0J576</accession>
<dbReference type="Proteomes" id="UP000008827">
    <property type="component" value="Chromosome 8"/>
</dbReference>
<proteinExistence type="predicted"/>
<reference evidence="2 3" key="1">
    <citation type="journal article" date="2010" name="Nature">
        <title>Genome sequence of the palaeopolyploid soybean.</title>
        <authorList>
            <person name="Schmutz J."/>
            <person name="Cannon S.B."/>
            <person name="Schlueter J."/>
            <person name="Ma J."/>
            <person name="Mitros T."/>
            <person name="Nelson W."/>
            <person name="Hyten D.L."/>
            <person name="Song Q."/>
            <person name="Thelen J.J."/>
            <person name="Cheng J."/>
            <person name="Xu D."/>
            <person name="Hellsten U."/>
            <person name="May G.D."/>
            <person name="Yu Y."/>
            <person name="Sakurai T."/>
            <person name="Umezawa T."/>
            <person name="Bhattacharyya M.K."/>
            <person name="Sandhu D."/>
            <person name="Valliyodan B."/>
            <person name="Lindquist E."/>
            <person name="Peto M."/>
            <person name="Grant D."/>
            <person name="Shu S."/>
            <person name="Goodstein D."/>
            <person name="Barry K."/>
            <person name="Futrell-Griggs M."/>
            <person name="Abernathy B."/>
            <person name="Du J."/>
            <person name="Tian Z."/>
            <person name="Zhu L."/>
            <person name="Gill N."/>
            <person name="Joshi T."/>
            <person name="Libault M."/>
            <person name="Sethuraman A."/>
            <person name="Zhang X.-C."/>
            <person name="Shinozaki K."/>
            <person name="Nguyen H.T."/>
            <person name="Wing R.A."/>
            <person name="Cregan P."/>
            <person name="Specht J."/>
            <person name="Grimwood J."/>
            <person name="Rokhsar D."/>
            <person name="Stacey G."/>
            <person name="Shoemaker R.C."/>
            <person name="Jackson S.A."/>
        </authorList>
    </citation>
    <scope>NUCLEOTIDE SEQUENCE</scope>
    <source>
        <strain evidence="3">cv. Williams 82</strain>
        <tissue evidence="2">Callus</tissue>
    </source>
</reference>
<dbReference type="EMBL" id="CM000841">
    <property type="protein sequence ID" value="KRH46079.1"/>
    <property type="molecule type" value="Genomic_DNA"/>
</dbReference>
<feature type="region of interest" description="Disordered" evidence="1">
    <location>
        <begin position="55"/>
        <end position="85"/>
    </location>
</feature>
<dbReference type="Gramene" id="KRH46079">
    <property type="protein sequence ID" value="KRH46079"/>
    <property type="gene ID" value="GLYMA_08G310700"/>
</dbReference>
<feature type="compositionally biased region" description="Polar residues" evidence="1">
    <location>
        <begin position="55"/>
        <end position="81"/>
    </location>
</feature>
<sequence length="107" mass="11779">MNLDPFQKYTAEAPSLHLQITSSTSLSSTFPAFPLLNTLLARVVFPNPLIPTTEMTMRSAGPSTNQPINSSLGSSKPTTSESSRKCGFDQRRCCWTLWQPPSLLCPF</sequence>
<protein>
    <submittedName>
        <fullName evidence="2 3">Uncharacterized protein</fullName>
    </submittedName>
</protein>
<gene>
    <name evidence="2" type="ORF">GLYMA_08G310700</name>
</gene>
<reference evidence="2" key="3">
    <citation type="submission" date="2018-07" db="EMBL/GenBank/DDBJ databases">
        <title>WGS assembly of Glycine max.</title>
        <authorList>
            <person name="Schmutz J."/>
            <person name="Cannon S."/>
            <person name="Schlueter J."/>
            <person name="Ma J."/>
            <person name="Mitros T."/>
            <person name="Nelson W."/>
            <person name="Hyten D."/>
            <person name="Song Q."/>
            <person name="Thelen J."/>
            <person name="Cheng J."/>
            <person name="Xu D."/>
            <person name="Hellsten U."/>
            <person name="May G."/>
            <person name="Yu Y."/>
            <person name="Sakurai T."/>
            <person name="Umezawa T."/>
            <person name="Bhattacharyya M."/>
            <person name="Sandhu D."/>
            <person name="Valliyodan B."/>
            <person name="Lindquist E."/>
            <person name="Peto M."/>
            <person name="Grant D."/>
            <person name="Shu S."/>
            <person name="Goodstein D."/>
            <person name="Barry K."/>
            <person name="Futrell-Griggs M."/>
            <person name="Abernathy B."/>
            <person name="Du J."/>
            <person name="Tian Z."/>
            <person name="Zhu L."/>
            <person name="Gill N."/>
            <person name="Joshi T."/>
            <person name="Libault M."/>
            <person name="Sethuraman A."/>
            <person name="Zhang X."/>
            <person name="Shinozaki K."/>
            <person name="Nguyen H."/>
            <person name="Wing R."/>
            <person name="Cregan P."/>
            <person name="Specht J."/>
            <person name="Grimwood J."/>
            <person name="Rokhsar D."/>
            <person name="Stacey G."/>
            <person name="Shoemaker R."/>
            <person name="Jackson S."/>
        </authorList>
    </citation>
    <scope>NUCLEOTIDE SEQUENCE</scope>
    <source>
        <tissue evidence="2">Callus</tissue>
    </source>
</reference>
<dbReference type="EnsemblPlants" id="KRH46079">
    <property type="protein sequence ID" value="KRH46079"/>
    <property type="gene ID" value="GLYMA_08G310700"/>
</dbReference>